<keyword evidence="2" id="KW-0808">Transferase</keyword>
<dbReference type="InterPro" id="IPR040448">
    <property type="entry name" value="PanZ_GNAT"/>
</dbReference>
<dbReference type="Gene3D" id="3.40.630.30">
    <property type="match status" value="1"/>
</dbReference>
<name>A0A1A9KK71_9PSED</name>
<evidence type="ECO:0000259" key="1">
    <source>
        <dbReference type="PROSITE" id="PS51186"/>
    </source>
</evidence>
<dbReference type="EMBL" id="CP015878">
    <property type="protein sequence ID" value="ANI17945.1"/>
    <property type="molecule type" value="Genomic_DNA"/>
</dbReference>
<gene>
    <name evidence="2" type="ORF">A9C11_29855</name>
</gene>
<dbReference type="AlphaFoldDB" id="A0A1A9KK71"/>
<reference evidence="2 3" key="1">
    <citation type="submission" date="2016-05" db="EMBL/GenBank/DDBJ databases">
        <title>Genome Sequence of Pseudomonas citronellolis Strain SJTE-3, an Estrogens and Persistent Organic Pollutants degradation strain.</title>
        <authorList>
            <person name="Liang R."/>
        </authorList>
    </citation>
    <scope>NUCLEOTIDE SEQUENCE [LARGE SCALE GENOMIC DNA]</scope>
    <source>
        <strain evidence="2 3">SJTE-3</strain>
    </source>
</reference>
<dbReference type="Pfam" id="PF12568">
    <property type="entry name" value="PanZ"/>
    <property type="match status" value="1"/>
</dbReference>
<sequence length="135" mass="14617">MPVIVEHLAQPSAQDRQDLARLYAEAPAWLLAPFADGEALVDAALAAGTLLTGRFNDRLLGAAWLQRDADAWRLSRLCVRRVTRGRGVARRLLEEAQRQAVLAGCPLRLQAPAGQAEAAELATRLGLALETTEPQ</sequence>
<accession>A0A1A9KK71</accession>
<evidence type="ECO:0000313" key="3">
    <source>
        <dbReference type="Proteomes" id="UP000077748"/>
    </source>
</evidence>
<proteinExistence type="predicted"/>
<dbReference type="InterPro" id="IPR000182">
    <property type="entry name" value="GNAT_dom"/>
</dbReference>
<dbReference type="GO" id="GO:0016747">
    <property type="term" value="F:acyltransferase activity, transferring groups other than amino-acyl groups"/>
    <property type="evidence" value="ECO:0007669"/>
    <property type="project" value="InterPro"/>
</dbReference>
<dbReference type="InterPro" id="IPR016181">
    <property type="entry name" value="Acyl_CoA_acyltransferase"/>
</dbReference>
<dbReference type="RefSeq" id="WP_064584764.1">
    <property type="nucleotide sequence ID" value="NZ_CP015878.1"/>
</dbReference>
<dbReference type="PROSITE" id="PS51186">
    <property type="entry name" value="GNAT"/>
    <property type="match status" value="1"/>
</dbReference>
<dbReference type="Proteomes" id="UP000077748">
    <property type="component" value="Chromosome"/>
</dbReference>
<evidence type="ECO:0000313" key="2">
    <source>
        <dbReference type="EMBL" id="ANI17945.1"/>
    </source>
</evidence>
<dbReference type="SUPFAM" id="SSF55729">
    <property type="entry name" value="Acyl-CoA N-acyltransferases (Nat)"/>
    <property type="match status" value="1"/>
</dbReference>
<organism evidence="2 3">
    <name type="scientific">Pseudomonas citronellolis</name>
    <dbReference type="NCBI Taxonomy" id="53408"/>
    <lineage>
        <taxon>Bacteria</taxon>
        <taxon>Pseudomonadati</taxon>
        <taxon>Pseudomonadota</taxon>
        <taxon>Gammaproteobacteria</taxon>
        <taxon>Pseudomonadales</taxon>
        <taxon>Pseudomonadaceae</taxon>
        <taxon>Pseudomonas</taxon>
    </lineage>
</organism>
<dbReference type="CDD" id="cd04301">
    <property type="entry name" value="NAT_SF"/>
    <property type="match status" value="1"/>
</dbReference>
<protein>
    <submittedName>
        <fullName evidence="2">Acetyltransferase</fullName>
    </submittedName>
</protein>
<feature type="domain" description="N-acetyltransferase" evidence="1">
    <location>
        <begin position="6"/>
        <end position="135"/>
    </location>
</feature>